<gene>
    <name evidence="2" type="ORF">ACI01nite_03200</name>
</gene>
<reference evidence="2 3" key="1">
    <citation type="submission" date="2019-07" db="EMBL/GenBank/DDBJ databases">
        <title>Whole genome shotgun sequence of Acetobacter cibinongensis NBRC 16605.</title>
        <authorList>
            <person name="Hosoyama A."/>
            <person name="Uohara A."/>
            <person name="Ohji S."/>
            <person name="Ichikawa N."/>
        </authorList>
    </citation>
    <scope>NUCLEOTIDE SEQUENCE [LARGE SCALE GENOMIC DNA]</scope>
    <source>
        <strain evidence="2 3">NBRC 16605</strain>
    </source>
</reference>
<comment type="caution">
    <text evidence="2">The sequence shown here is derived from an EMBL/GenBank/DDBJ whole genome shotgun (WGS) entry which is preliminary data.</text>
</comment>
<keyword evidence="3" id="KW-1185">Reference proteome</keyword>
<dbReference type="EMBL" id="BJVU01000001">
    <property type="protein sequence ID" value="GEL57718.1"/>
    <property type="molecule type" value="Genomic_DNA"/>
</dbReference>
<keyword evidence="1" id="KW-0472">Membrane</keyword>
<evidence type="ECO:0000313" key="2">
    <source>
        <dbReference type="EMBL" id="GEL57718.1"/>
    </source>
</evidence>
<organism evidence="2 3">
    <name type="scientific">Acetobacter cibinongensis</name>
    <dbReference type="NCBI Taxonomy" id="146475"/>
    <lineage>
        <taxon>Bacteria</taxon>
        <taxon>Pseudomonadati</taxon>
        <taxon>Pseudomonadota</taxon>
        <taxon>Alphaproteobacteria</taxon>
        <taxon>Acetobacterales</taxon>
        <taxon>Acetobacteraceae</taxon>
        <taxon>Acetobacter</taxon>
    </lineage>
</organism>
<dbReference type="Proteomes" id="UP000321891">
    <property type="component" value="Unassembled WGS sequence"/>
</dbReference>
<feature type="transmembrane region" description="Helical" evidence="1">
    <location>
        <begin position="120"/>
        <end position="140"/>
    </location>
</feature>
<sequence length="154" mass="16756">MGTDGDEQKDTLRKVIQPHVTAFQGQLPAAYHTPNQPVAPHEPSVKERVGQVYANLWRVVSENALVRKIAQRSNENARPAVESGDAAAQGAVQPAQAQSNALTSASSFSGLLVTEGFWRVAWGVSLVCALSVLLGAWYWWDSIVQMWPPAGRLH</sequence>
<proteinExistence type="predicted"/>
<keyword evidence="1" id="KW-0812">Transmembrane</keyword>
<protein>
    <submittedName>
        <fullName evidence="2">Uncharacterized protein</fullName>
    </submittedName>
</protein>
<name>A0ABQ0V1H1_9PROT</name>
<evidence type="ECO:0000256" key="1">
    <source>
        <dbReference type="SAM" id="Phobius"/>
    </source>
</evidence>
<evidence type="ECO:0000313" key="3">
    <source>
        <dbReference type="Proteomes" id="UP000321891"/>
    </source>
</evidence>
<keyword evidence="1" id="KW-1133">Transmembrane helix</keyword>
<accession>A0ABQ0V1H1</accession>